<dbReference type="Gene3D" id="3.40.50.2000">
    <property type="entry name" value="Glycogen Phosphorylase B"/>
    <property type="match status" value="2"/>
</dbReference>
<evidence type="ECO:0000313" key="4">
    <source>
        <dbReference type="EMBL" id="VTR49245.1"/>
    </source>
</evidence>
<dbReference type="STRING" id="1123265.GCA_000686625_05138"/>
<keyword evidence="4" id="KW-0328">Glycosyltransferase</keyword>
<dbReference type="KEGG" id="stha:NCTC11429_03842"/>
<dbReference type="Pfam" id="PF00534">
    <property type="entry name" value="Glycos_transf_1"/>
    <property type="match status" value="1"/>
</dbReference>
<dbReference type="Proteomes" id="UP000308196">
    <property type="component" value="Chromosome"/>
</dbReference>
<dbReference type="Proteomes" id="UP001566204">
    <property type="component" value="Unassembled WGS sequence"/>
</dbReference>
<accession>A0A4U9VPH4</accession>
<proteinExistence type="predicted"/>
<dbReference type="InterPro" id="IPR001296">
    <property type="entry name" value="Glyco_trans_1"/>
</dbReference>
<sequence length="422" mass="48406">MKHIYLFTFQKLGLDQGIKRYIDELSYAISVVNNFKVTIVTFYSDNATLLPYEENGIRHIHVPMPQQQENSRKFVYYDLKLYNIACAKILEKHIDPNEQNIFHLNYNQHSLIIDHLRKISPSAKIVFTIHFMRWVTAVDHDENRFKGIITHNDLSTLTPKELLCIDDFNSLKQICNNVDKIICLSTYTYYLLTSIYNIDTNKIAMVKNGVKDAPPVNHTQLSTTLQESPLLEKSPKVLIYSGRIEENKGFHILLHALHKVIKKNKNVILIVAGTGDQAKFMKLANKCLGYIYFVGEVNHEELNNLYGIADIGVHPSLNEQCSFSVLEMMRNGLPIIGFDLSGMKDIITTGNNGTKINVKKGVTITDQILEMVDDLAIAILEYLENPQLIKERGTYARERYLKEYSSQVFESNMAYTYSNLII</sequence>
<evidence type="ECO:0000313" key="6">
    <source>
        <dbReference type="Proteomes" id="UP001566204"/>
    </source>
</evidence>
<dbReference type="CDD" id="cd03801">
    <property type="entry name" value="GT4_PimA-like"/>
    <property type="match status" value="1"/>
</dbReference>
<dbReference type="EC" id="2.4.-.-" evidence="3"/>
<dbReference type="RefSeq" id="WP_028071659.1">
    <property type="nucleotide sequence ID" value="NZ_CP141191.1"/>
</dbReference>
<protein>
    <submittedName>
        <fullName evidence="4">Glycogen synthase</fullName>
        <ecNumber evidence="4">2.4.1.11</ecNumber>
    </submittedName>
    <submittedName>
        <fullName evidence="3">Glycosyltransferase</fullName>
        <ecNumber evidence="3">2.4.-.-</ecNumber>
    </submittedName>
</protein>
<dbReference type="EMBL" id="JBEOQB010000004">
    <property type="protein sequence ID" value="MEZ0453269.1"/>
    <property type="molecule type" value="Genomic_DNA"/>
</dbReference>
<organism evidence="4 5">
    <name type="scientific">Sphingobacterium thalpophilum</name>
    <dbReference type="NCBI Taxonomy" id="259"/>
    <lineage>
        <taxon>Bacteria</taxon>
        <taxon>Pseudomonadati</taxon>
        <taxon>Bacteroidota</taxon>
        <taxon>Sphingobacteriia</taxon>
        <taxon>Sphingobacteriales</taxon>
        <taxon>Sphingobacteriaceae</taxon>
        <taxon>Sphingobacterium</taxon>
    </lineage>
</organism>
<dbReference type="PANTHER" id="PTHR12526">
    <property type="entry name" value="GLYCOSYLTRANSFERASE"/>
    <property type="match status" value="1"/>
</dbReference>
<dbReference type="Pfam" id="PF13439">
    <property type="entry name" value="Glyco_transf_4"/>
    <property type="match status" value="1"/>
</dbReference>
<dbReference type="GO" id="GO:0004373">
    <property type="term" value="F:alpha-1,4-glucan glucosyltransferase (UDP-glucose donor) activity"/>
    <property type="evidence" value="ECO:0007669"/>
    <property type="project" value="UniProtKB-EC"/>
</dbReference>
<keyword evidence="6" id="KW-1185">Reference proteome</keyword>
<dbReference type="SUPFAM" id="SSF53756">
    <property type="entry name" value="UDP-Glycosyltransferase/glycogen phosphorylase"/>
    <property type="match status" value="1"/>
</dbReference>
<dbReference type="PANTHER" id="PTHR12526:SF630">
    <property type="entry name" value="GLYCOSYLTRANSFERASE"/>
    <property type="match status" value="1"/>
</dbReference>
<dbReference type="EC" id="2.4.1.11" evidence="4"/>
<dbReference type="AlphaFoldDB" id="A0A4U9VPH4"/>
<evidence type="ECO:0000313" key="5">
    <source>
        <dbReference type="Proteomes" id="UP000308196"/>
    </source>
</evidence>
<gene>
    <name evidence="3" type="ORF">ABTW24_16860</name>
    <name evidence="4" type="ORF">NCTC11429_03842</name>
</gene>
<evidence type="ECO:0000259" key="1">
    <source>
        <dbReference type="Pfam" id="PF00534"/>
    </source>
</evidence>
<reference evidence="4 5" key="1">
    <citation type="submission" date="2019-05" db="EMBL/GenBank/DDBJ databases">
        <authorList>
            <consortium name="Pathogen Informatics"/>
        </authorList>
    </citation>
    <scope>NUCLEOTIDE SEQUENCE [LARGE SCALE GENOMIC DNA]</scope>
    <source>
        <strain evidence="4 5">NCTC11429</strain>
    </source>
</reference>
<reference evidence="3 6" key="2">
    <citation type="submission" date="2024-06" db="EMBL/GenBank/DDBJ databases">
        <title>Soil Sphingobacterium thalpophilum.</title>
        <authorList>
            <person name="Yang J."/>
            <person name="Li J."/>
        </authorList>
    </citation>
    <scope>NUCLEOTIDE SEQUENCE [LARGE SCALE GENOMIC DNA]</scope>
    <source>
        <strain evidence="3 6">22g91tb</strain>
    </source>
</reference>
<feature type="domain" description="Glycosyltransferase subfamily 4-like N-terminal" evidence="2">
    <location>
        <begin position="17"/>
        <end position="211"/>
    </location>
</feature>
<keyword evidence="4" id="KW-0808">Transferase</keyword>
<evidence type="ECO:0000259" key="2">
    <source>
        <dbReference type="Pfam" id="PF13439"/>
    </source>
</evidence>
<feature type="domain" description="Glycosyl transferase family 1" evidence="1">
    <location>
        <begin position="226"/>
        <end position="374"/>
    </location>
</feature>
<dbReference type="InterPro" id="IPR028098">
    <property type="entry name" value="Glyco_trans_4-like_N"/>
</dbReference>
<name>A0A4U9VPH4_9SPHI</name>
<dbReference type="GeneID" id="78464476"/>
<evidence type="ECO:0000313" key="3">
    <source>
        <dbReference type="EMBL" id="MEZ0453269.1"/>
    </source>
</evidence>
<dbReference type="EMBL" id="LR590484">
    <property type="protein sequence ID" value="VTR49245.1"/>
    <property type="molecule type" value="Genomic_DNA"/>
</dbReference>